<dbReference type="Proteomes" id="UP001497516">
    <property type="component" value="Chromosome 1"/>
</dbReference>
<dbReference type="InterPro" id="IPR055357">
    <property type="entry name" value="LRR_At1g61320_AtMIF1"/>
</dbReference>
<protein>
    <recommendedName>
        <fullName evidence="1">F-box domain-containing protein</fullName>
    </recommendedName>
</protein>
<dbReference type="Gene3D" id="3.80.10.10">
    <property type="entry name" value="Ribonuclease Inhibitor"/>
    <property type="match status" value="1"/>
</dbReference>
<keyword evidence="3" id="KW-1185">Reference proteome</keyword>
<accession>A0AAV2CAU7</accession>
<dbReference type="PANTHER" id="PTHR31639:SF42">
    <property type="entry name" value="OS02G0160200 PROTEIN"/>
    <property type="match status" value="1"/>
</dbReference>
<dbReference type="PROSITE" id="PS50181">
    <property type="entry name" value="FBOX"/>
    <property type="match status" value="1"/>
</dbReference>
<name>A0AAV2CAU7_9ROSI</name>
<reference evidence="2 3" key="1">
    <citation type="submission" date="2024-04" db="EMBL/GenBank/DDBJ databases">
        <authorList>
            <person name="Fracassetti M."/>
        </authorList>
    </citation>
    <scope>NUCLEOTIDE SEQUENCE [LARGE SCALE GENOMIC DNA]</scope>
</reference>
<dbReference type="PANTHER" id="PTHR31639">
    <property type="entry name" value="F-BOX PROTEIN-LIKE"/>
    <property type="match status" value="1"/>
</dbReference>
<dbReference type="EMBL" id="OZ034813">
    <property type="protein sequence ID" value="CAL1353620.1"/>
    <property type="molecule type" value="Genomic_DNA"/>
</dbReference>
<feature type="domain" description="F-box" evidence="1">
    <location>
        <begin position="24"/>
        <end position="78"/>
    </location>
</feature>
<evidence type="ECO:0000313" key="2">
    <source>
        <dbReference type="EMBL" id="CAL1353620.1"/>
    </source>
</evidence>
<proteinExistence type="predicted"/>
<dbReference type="Gene3D" id="1.20.1280.50">
    <property type="match status" value="1"/>
</dbReference>
<dbReference type="Pfam" id="PF00646">
    <property type="entry name" value="F-box"/>
    <property type="match status" value="1"/>
</dbReference>
<dbReference type="InterPro" id="IPR032675">
    <property type="entry name" value="LRR_dom_sf"/>
</dbReference>
<dbReference type="AlphaFoldDB" id="A0AAV2CAU7"/>
<evidence type="ECO:0000313" key="3">
    <source>
        <dbReference type="Proteomes" id="UP001497516"/>
    </source>
</evidence>
<organism evidence="2 3">
    <name type="scientific">Linum trigynum</name>
    <dbReference type="NCBI Taxonomy" id="586398"/>
    <lineage>
        <taxon>Eukaryota</taxon>
        <taxon>Viridiplantae</taxon>
        <taxon>Streptophyta</taxon>
        <taxon>Embryophyta</taxon>
        <taxon>Tracheophyta</taxon>
        <taxon>Spermatophyta</taxon>
        <taxon>Magnoliopsida</taxon>
        <taxon>eudicotyledons</taxon>
        <taxon>Gunneridae</taxon>
        <taxon>Pentapetalae</taxon>
        <taxon>rosids</taxon>
        <taxon>fabids</taxon>
        <taxon>Malpighiales</taxon>
        <taxon>Linaceae</taxon>
        <taxon>Linum</taxon>
    </lineage>
</organism>
<evidence type="ECO:0000259" key="1">
    <source>
        <dbReference type="PROSITE" id="PS50181"/>
    </source>
</evidence>
<dbReference type="SMART" id="SM00256">
    <property type="entry name" value="FBOX"/>
    <property type="match status" value="1"/>
</dbReference>
<gene>
    <name evidence="2" type="ORF">LTRI10_LOCUS1509</name>
</gene>
<dbReference type="InterPro" id="IPR036047">
    <property type="entry name" value="F-box-like_dom_sf"/>
</dbReference>
<dbReference type="SUPFAM" id="SSF52047">
    <property type="entry name" value="RNI-like"/>
    <property type="match status" value="1"/>
</dbReference>
<dbReference type="Pfam" id="PF23622">
    <property type="entry name" value="LRR_At1g61320_AtMIF1"/>
    <property type="match status" value="1"/>
</dbReference>
<dbReference type="InterPro" id="IPR001810">
    <property type="entry name" value="F-box_dom"/>
</dbReference>
<sequence length="582" mass="67207">MSSDCNRRRLETIPAAAVGGEKEVDRISGLPDEIIHRILSLVDPQKEAAKASVLSHRWSKLWRSYPILEFHNTQFASTESAERFAAAASEKFSPSIAVEAVRIKFNHQKEWDVNFCSAFLDNMLDLAAKRSPLPQEIDIEAEFDRKTHSHVNFDGSGTYSIPRGLLLPRSNSNPNHRFRLKILKLVNCNFDRFKDIEINSNHFSGLGSSLRQLFLTQVSFPAGCQILNSIIAGASLLQELFLCVVPGIWRLQFRNLGNLKVLDIHECPVEYLEITGVHSLETLCITEAPLGGDFVVSPMPNLKSLNIHDACQLTQEKFDELISKSPSLESLSVGGLAKVQELKIFNADKLWRLGLSCWAQLRAIEMKAPKLCDFRYSGRIDFFIKFLGEVGSYRKEARQSLEARYWSFGTDEKEFHALRKFLAQLTQFWFRLTLDFYFRESYEHRWEEFQEKSPIPRVEHIQIEWDFSILINKDAFFDDLFQNFHPNYLSFTREEYSYSTSTEDYLVAVEYVCKKFMERNSNNHCGTTCKCWHHQFKDMKIIKRVRDGRIKVEDGDKVMDISPDTCSSFAEAKQILLLLIWD</sequence>
<dbReference type="SUPFAM" id="SSF81383">
    <property type="entry name" value="F-box domain"/>
    <property type="match status" value="1"/>
</dbReference>